<evidence type="ECO:0000313" key="3">
    <source>
        <dbReference type="WBParaSite" id="nRc.2.0.1.t00905-RA"/>
    </source>
</evidence>
<dbReference type="AlphaFoldDB" id="A0A915HH07"/>
<evidence type="ECO:0000313" key="2">
    <source>
        <dbReference type="Proteomes" id="UP000887565"/>
    </source>
</evidence>
<dbReference type="Proteomes" id="UP000887565">
    <property type="component" value="Unplaced"/>
</dbReference>
<feature type="region of interest" description="Disordered" evidence="1">
    <location>
        <begin position="265"/>
        <end position="304"/>
    </location>
</feature>
<name>A0A915HH07_ROMCU</name>
<proteinExistence type="predicted"/>
<sequence>FASSTRYNRQPKGRRIRFCERVLRQLNVEFNSNNNNNSSSANDDEIVAQRAKRRKTSTPNLSGGGAVNDDSNRSSSSSLIDELLYKAEENLSRDQAKIERQMRAARYAAEMDTDVFSGEYMHFSEARQLTFLPSACQKISKQASRRFLKWILGVWDENNLDEEATFDQDFLENQLRLQSWVDLLSADDIIVDMLNFLARETLSLLVDCAFFVKRECRPPNTPINYSSADIYRVRPIAPPPPAPRCSDDDCGGNLGVKNAAEFRQPTISLETNRSQTFGGYTTSNSASSSTNGRKRPLDEEKSYCPPQVPISSSEVTANLVDALTQRALTTCNSRMTVNNSQTSTNNQIQPSTINLTTDKTALQCWEVREAFRRLEYYEKFRKV</sequence>
<evidence type="ECO:0000256" key="1">
    <source>
        <dbReference type="SAM" id="MobiDB-lite"/>
    </source>
</evidence>
<protein>
    <submittedName>
        <fullName evidence="3">DUF4378 domain-containing protein</fullName>
    </submittedName>
</protein>
<keyword evidence="2" id="KW-1185">Reference proteome</keyword>
<feature type="compositionally biased region" description="Low complexity" evidence="1">
    <location>
        <begin position="281"/>
        <end position="291"/>
    </location>
</feature>
<organism evidence="2 3">
    <name type="scientific">Romanomermis culicivorax</name>
    <name type="common">Nematode worm</name>
    <dbReference type="NCBI Taxonomy" id="13658"/>
    <lineage>
        <taxon>Eukaryota</taxon>
        <taxon>Metazoa</taxon>
        <taxon>Ecdysozoa</taxon>
        <taxon>Nematoda</taxon>
        <taxon>Enoplea</taxon>
        <taxon>Dorylaimia</taxon>
        <taxon>Mermithida</taxon>
        <taxon>Mermithoidea</taxon>
        <taxon>Mermithidae</taxon>
        <taxon>Romanomermis</taxon>
    </lineage>
</organism>
<feature type="compositionally biased region" description="Polar residues" evidence="1">
    <location>
        <begin position="265"/>
        <end position="280"/>
    </location>
</feature>
<accession>A0A915HH07</accession>
<dbReference type="WBParaSite" id="nRc.2.0.1.t00905-RA">
    <property type="protein sequence ID" value="nRc.2.0.1.t00905-RA"/>
    <property type="gene ID" value="nRc.2.0.1.g00905"/>
</dbReference>
<feature type="region of interest" description="Disordered" evidence="1">
    <location>
        <begin position="31"/>
        <end position="75"/>
    </location>
</feature>
<feature type="compositionally biased region" description="Low complexity" evidence="1">
    <location>
        <begin position="31"/>
        <end position="41"/>
    </location>
</feature>
<reference evidence="3" key="1">
    <citation type="submission" date="2022-11" db="UniProtKB">
        <authorList>
            <consortium name="WormBaseParasite"/>
        </authorList>
    </citation>
    <scope>IDENTIFICATION</scope>
</reference>